<organism evidence="2 3">
    <name type="scientific">candidate division WOR-1 bacterium DG_54_3</name>
    <dbReference type="NCBI Taxonomy" id="1703775"/>
    <lineage>
        <taxon>Bacteria</taxon>
        <taxon>Bacillati</taxon>
        <taxon>Saganbacteria</taxon>
    </lineage>
</organism>
<evidence type="ECO:0000313" key="3">
    <source>
        <dbReference type="Proteomes" id="UP000051861"/>
    </source>
</evidence>
<dbReference type="EMBL" id="LIZX01000161">
    <property type="protein sequence ID" value="KPJ64817.1"/>
    <property type="molecule type" value="Genomic_DNA"/>
</dbReference>
<name>A0A0S7XQN7_UNCSA</name>
<dbReference type="Proteomes" id="UP000051861">
    <property type="component" value="Unassembled WGS sequence"/>
</dbReference>
<keyword evidence="1" id="KW-0175">Coiled coil</keyword>
<proteinExistence type="predicted"/>
<comment type="caution">
    <text evidence="2">The sequence shown here is derived from an EMBL/GenBank/DDBJ whole genome shotgun (WGS) entry which is preliminary data.</text>
</comment>
<accession>A0A0S7XQN7</accession>
<sequence length="358" mass="40767">MSSFQGNQIRDLIYFDFDKAASIWSQFEGGLLERVSIKDDAAKGRKAGVRLGIPSIAQADLGVDYGDKQSRLESRVLHHDLLNRLERELTEAGLIVDLIEVVQASESSPAAIRAAIGSAPYLKASGWSVIEDCRRILSISERFNEMTGFIGKCSIQAVKKTPEYEELQAQLESMKDQIRKVKDRNQKAAAKSKLKRMEEEIDRKLASQLSPVEPWILEGLRLWINTFMPNRLNFRIYPFEDCPSFHVICNLKRECFVDQDLEHLLYGYGNRPNVPLAVFGLITSLPPEHDELFDPMKEFEKEEALPDKVAMEKSFRALFRALDEMEAFARFSRYPNVTVHPIAVYRQFGTMLVNGVTS</sequence>
<feature type="coiled-coil region" evidence="1">
    <location>
        <begin position="164"/>
        <end position="207"/>
    </location>
</feature>
<evidence type="ECO:0000313" key="2">
    <source>
        <dbReference type="EMBL" id="KPJ64817.1"/>
    </source>
</evidence>
<dbReference type="InterPro" id="IPR045633">
    <property type="entry name" value="DUF6414"/>
</dbReference>
<reference evidence="2 3" key="1">
    <citation type="journal article" date="2015" name="Microbiome">
        <title>Genomic resolution of linkages in carbon, nitrogen, and sulfur cycling among widespread estuary sediment bacteria.</title>
        <authorList>
            <person name="Baker B.J."/>
            <person name="Lazar C.S."/>
            <person name="Teske A.P."/>
            <person name="Dick G.J."/>
        </authorList>
    </citation>
    <scope>NUCLEOTIDE SEQUENCE [LARGE SCALE GENOMIC DNA]</scope>
    <source>
        <strain evidence="2">DG_54_3</strain>
    </source>
</reference>
<evidence type="ECO:0000256" key="1">
    <source>
        <dbReference type="SAM" id="Coils"/>
    </source>
</evidence>
<protein>
    <submittedName>
        <fullName evidence="2">Uncharacterized protein</fullName>
    </submittedName>
</protein>
<gene>
    <name evidence="2" type="ORF">AMJ44_12090</name>
</gene>
<dbReference type="AlphaFoldDB" id="A0A0S7XQN7"/>
<dbReference type="Pfam" id="PF19952">
    <property type="entry name" value="DUF6414"/>
    <property type="match status" value="1"/>
</dbReference>